<evidence type="ECO:0000313" key="1">
    <source>
        <dbReference type="EMBL" id="CAA9497030.1"/>
    </source>
</evidence>
<proteinExistence type="predicted"/>
<protein>
    <submittedName>
        <fullName evidence="1">Uncharacterized protein</fullName>
    </submittedName>
</protein>
<gene>
    <name evidence="1" type="ORF">AVDCRST_MAG91-848</name>
</gene>
<accession>A0A6J4SM35</accession>
<reference evidence="1" key="1">
    <citation type="submission" date="2020-02" db="EMBL/GenBank/DDBJ databases">
        <authorList>
            <person name="Meier V. D."/>
        </authorList>
    </citation>
    <scope>NUCLEOTIDE SEQUENCE</scope>
    <source>
        <strain evidence="1">AVDCRST_MAG91</strain>
    </source>
</reference>
<organism evidence="1">
    <name type="scientific">uncultured Sphingomonadaceae bacterium</name>
    <dbReference type="NCBI Taxonomy" id="169976"/>
    <lineage>
        <taxon>Bacteria</taxon>
        <taxon>Pseudomonadati</taxon>
        <taxon>Pseudomonadota</taxon>
        <taxon>Alphaproteobacteria</taxon>
        <taxon>Sphingomonadales</taxon>
        <taxon>Sphingomonadaceae</taxon>
        <taxon>environmental samples</taxon>
    </lineage>
</organism>
<dbReference type="EMBL" id="CADCVX010000193">
    <property type="protein sequence ID" value="CAA9497030.1"/>
    <property type="molecule type" value="Genomic_DNA"/>
</dbReference>
<sequence>MNAACDMSDTPAGRRGPVLDARAAIVRLAPPRLRR</sequence>
<name>A0A6J4SM35_9SPHN</name>
<dbReference type="AlphaFoldDB" id="A0A6J4SM35"/>